<accession>A0A1D7U4J9</accession>
<dbReference type="Pfam" id="PF01458">
    <property type="entry name" value="SUFBD_core"/>
    <property type="match status" value="1"/>
</dbReference>
<dbReference type="InterPro" id="IPR045595">
    <property type="entry name" value="SufBD_N"/>
</dbReference>
<dbReference type="PANTHER" id="PTHR43575:SF1">
    <property type="entry name" value="PROTEIN ABCI7, CHLOROPLASTIC"/>
    <property type="match status" value="1"/>
</dbReference>
<comment type="similarity">
    <text evidence="1">Belongs to the iron-sulfur cluster assembly SufBD family.</text>
</comment>
<organism evidence="4 5">
    <name type="scientific">Bosea vaviloviae</name>
    <dbReference type="NCBI Taxonomy" id="1526658"/>
    <lineage>
        <taxon>Bacteria</taxon>
        <taxon>Pseudomonadati</taxon>
        <taxon>Pseudomonadota</taxon>
        <taxon>Alphaproteobacteria</taxon>
        <taxon>Hyphomicrobiales</taxon>
        <taxon>Boseaceae</taxon>
        <taxon>Bosea</taxon>
    </lineage>
</organism>
<evidence type="ECO:0000259" key="2">
    <source>
        <dbReference type="Pfam" id="PF01458"/>
    </source>
</evidence>
<name>A0A1D7U4J9_9HYPH</name>
<evidence type="ECO:0000259" key="3">
    <source>
        <dbReference type="Pfam" id="PF19295"/>
    </source>
</evidence>
<keyword evidence="5" id="KW-1185">Reference proteome</keyword>
<dbReference type="OrthoDB" id="9768262at2"/>
<protein>
    <recommendedName>
        <fullName evidence="6">Fe-S cluster assembly protein SufD</fullName>
    </recommendedName>
</protein>
<dbReference type="Proteomes" id="UP000094969">
    <property type="component" value="Chromosome"/>
</dbReference>
<evidence type="ECO:0000313" key="4">
    <source>
        <dbReference type="EMBL" id="AOO82307.1"/>
    </source>
</evidence>
<dbReference type="KEGG" id="bvv:BHK69_19315"/>
<reference evidence="4 5" key="1">
    <citation type="journal article" date="2015" name="Antonie Van Leeuwenhoek">
        <title>Bosea vaviloviae sp. nov., a new species of slow-growing rhizobia isolated from nodules of the relict species Vavilovia formosa (Stev.) Fed.</title>
        <authorList>
            <person name="Safronova V.I."/>
            <person name="Kuznetsova I.G."/>
            <person name="Sazanova A.L."/>
            <person name="Kimeklis A.K."/>
            <person name="Belimov A.A."/>
            <person name="Andronov E.E."/>
            <person name="Pinaev A.G."/>
            <person name="Chizhevskaya E.P."/>
            <person name="Pukhaev A.R."/>
            <person name="Popov K.P."/>
            <person name="Willems A."/>
            <person name="Tikhonovich I.A."/>
        </authorList>
    </citation>
    <scope>NUCLEOTIDE SEQUENCE [LARGE SCALE GENOMIC DNA]</scope>
    <source>
        <strain evidence="4 5">Vaf18</strain>
    </source>
</reference>
<dbReference type="STRING" id="1526658.BHK69_19315"/>
<dbReference type="PANTHER" id="PTHR43575">
    <property type="entry name" value="PROTEIN ABCI7, CHLOROPLASTIC"/>
    <property type="match status" value="1"/>
</dbReference>
<proteinExistence type="inferred from homology"/>
<sequence>MAIVTPLKTAAEQALSQQFANVKAELPGTLPVRKLREDAFAGFEAKGLPHRRLESWRYTDLRGLLREAKPLATAASVTPAVTARLAALPFDGVRLVVVDGAFAPELSTLEGLPEGVSVQPLTEALVSAREDLARILSGPSIADSDTGLMLNTALMRDGVFVEITEGTALAAPIAIVSLASGEEETAIFHRSVVLAAKGVKATIVEVSESTGPKASQINGAIVFETGDESDVQHLRLVTRQVPETVQVQSLLATVGAHAKFESFALVCKAATLRQQYFVKYAGEHSEIGLRGVNLLGGAEHSDVTLVMDHAVPHGVSRELFKNIIGGEATGVFQGKVIVRPHAQKTDGGMKSNTLLLNDGASMFNKPELEIFADDVVCGHGATVAQMDGEQLFYLMARGLPRPQAEALVLQAFAGEAVEFVVDEDLRAFVMAEIQAWLSLREASSVVSTV</sequence>
<dbReference type="GO" id="GO:0016226">
    <property type="term" value="P:iron-sulfur cluster assembly"/>
    <property type="evidence" value="ECO:0007669"/>
    <property type="project" value="InterPro"/>
</dbReference>
<gene>
    <name evidence="4" type="ORF">BHK69_19315</name>
</gene>
<feature type="domain" description="SUF system FeS cluster assembly SufBD N-terminal" evidence="3">
    <location>
        <begin position="32"/>
        <end position="175"/>
    </location>
</feature>
<evidence type="ECO:0000256" key="1">
    <source>
        <dbReference type="ARBA" id="ARBA00043967"/>
    </source>
</evidence>
<evidence type="ECO:0000313" key="5">
    <source>
        <dbReference type="Proteomes" id="UP000094969"/>
    </source>
</evidence>
<dbReference type="EMBL" id="CP017147">
    <property type="protein sequence ID" value="AOO82307.1"/>
    <property type="molecule type" value="Genomic_DNA"/>
</dbReference>
<evidence type="ECO:0008006" key="6">
    <source>
        <dbReference type="Google" id="ProtNLM"/>
    </source>
</evidence>
<dbReference type="SUPFAM" id="SSF101960">
    <property type="entry name" value="Stabilizer of iron transporter SufD"/>
    <property type="match status" value="1"/>
</dbReference>
<dbReference type="RefSeq" id="WP_069691517.1">
    <property type="nucleotide sequence ID" value="NZ_CP017147.1"/>
</dbReference>
<dbReference type="InterPro" id="IPR000825">
    <property type="entry name" value="SUF_FeS_clus_asmbl_SufBD_core"/>
</dbReference>
<dbReference type="Pfam" id="PF19295">
    <property type="entry name" value="SufBD_N"/>
    <property type="match status" value="1"/>
</dbReference>
<feature type="domain" description="SUF system FeS cluster assembly SufBD core" evidence="2">
    <location>
        <begin position="182"/>
        <end position="412"/>
    </location>
</feature>
<dbReference type="AlphaFoldDB" id="A0A1D7U4J9"/>
<dbReference type="InterPro" id="IPR037284">
    <property type="entry name" value="SUF_FeS_clus_asmbl_SufBD_sf"/>
</dbReference>
<dbReference type="InterPro" id="IPR055346">
    <property type="entry name" value="Fe-S_cluster_assembly_SufBD"/>
</dbReference>